<organism evidence="2 3">
    <name type="scientific">Podarcis lilfordi</name>
    <name type="common">Lilford's wall lizard</name>
    <dbReference type="NCBI Taxonomy" id="74358"/>
    <lineage>
        <taxon>Eukaryota</taxon>
        <taxon>Metazoa</taxon>
        <taxon>Chordata</taxon>
        <taxon>Craniata</taxon>
        <taxon>Vertebrata</taxon>
        <taxon>Euteleostomi</taxon>
        <taxon>Lepidosauria</taxon>
        <taxon>Squamata</taxon>
        <taxon>Bifurcata</taxon>
        <taxon>Unidentata</taxon>
        <taxon>Episquamata</taxon>
        <taxon>Laterata</taxon>
        <taxon>Lacertibaenia</taxon>
        <taxon>Lacertidae</taxon>
        <taxon>Podarcis</taxon>
    </lineage>
</organism>
<dbReference type="AlphaFoldDB" id="A0AA35JT21"/>
<gene>
    <name evidence="2" type="ORF">PODLI_1B027557</name>
</gene>
<sequence length="106" mass="11317">MKGRAPGDPLTISSGHNNRGPCNSCGVAARNPIGKGSMVRLRQRECIGRHVSLQSPAARPARRKNHRVLPVAAAGGASRRKGLRFVWTRGGRCEALVGQIKSESLP</sequence>
<name>A0AA35JT21_9SAUR</name>
<dbReference type="EMBL" id="OX395127">
    <property type="protein sequence ID" value="CAI5765632.1"/>
    <property type="molecule type" value="Genomic_DNA"/>
</dbReference>
<reference evidence="2" key="1">
    <citation type="submission" date="2022-12" db="EMBL/GenBank/DDBJ databases">
        <authorList>
            <person name="Alioto T."/>
            <person name="Alioto T."/>
            <person name="Gomez Garrido J."/>
        </authorList>
    </citation>
    <scope>NUCLEOTIDE SEQUENCE</scope>
</reference>
<evidence type="ECO:0000313" key="2">
    <source>
        <dbReference type="EMBL" id="CAI5765632.1"/>
    </source>
</evidence>
<dbReference type="Proteomes" id="UP001178461">
    <property type="component" value="Chromosome 2"/>
</dbReference>
<protein>
    <submittedName>
        <fullName evidence="2">Uncharacterized protein</fullName>
    </submittedName>
</protein>
<accession>A0AA35JT21</accession>
<feature type="compositionally biased region" description="Polar residues" evidence="1">
    <location>
        <begin position="11"/>
        <end position="21"/>
    </location>
</feature>
<proteinExistence type="predicted"/>
<feature type="region of interest" description="Disordered" evidence="1">
    <location>
        <begin position="1"/>
        <end position="21"/>
    </location>
</feature>
<evidence type="ECO:0000313" key="3">
    <source>
        <dbReference type="Proteomes" id="UP001178461"/>
    </source>
</evidence>
<keyword evidence="3" id="KW-1185">Reference proteome</keyword>
<evidence type="ECO:0000256" key="1">
    <source>
        <dbReference type="SAM" id="MobiDB-lite"/>
    </source>
</evidence>